<sequence>MQTLTSFKIATTTPTAATAASPAFAHGIGGPTTRHALWLHAAAQKKEENTATTPNRRQAHTYKLTASIRTVSFPQSSYTYCTEHRSDCFFPPLLNTSVTVSNNSVLLRAPPAYCLPPATLSRLRHPSHRPHRLTLNQVRLHPFRRRDLYTSTPIECPGDTTP</sequence>
<gene>
    <name evidence="1" type="ORF">CYFA0S_01e12233g</name>
</gene>
<dbReference type="AlphaFoldDB" id="A0A061AS67"/>
<evidence type="ECO:0000313" key="1">
    <source>
        <dbReference type="EMBL" id="CDR37563.1"/>
    </source>
</evidence>
<protein>
    <submittedName>
        <fullName evidence="1">CYFA0S01e12233g1_1</fullName>
    </submittedName>
</protein>
<proteinExistence type="predicted"/>
<reference evidence="1" key="1">
    <citation type="journal article" date="2014" name="Genome Announc.">
        <title>Genome sequence of the yeast Cyberlindnera fabianii (Hansenula fabianii).</title>
        <authorList>
            <person name="Freel K.C."/>
            <person name="Sarilar V."/>
            <person name="Neuveglise C."/>
            <person name="Devillers H."/>
            <person name="Friedrich A."/>
            <person name="Schacherer J."/>
        </authorList>
    </citation>
    <scope>NUCLEOTIDE SEQUENCE</scope>
    <source>
        <strain evidence="1">YJS4271</strain>
    </source>
</reference>
<accession>A0A061AS67</accession>
<dbReference type="EMBL" id="LK052886">
    <property type="protein sequence ID" value="CDR37563.1"/>
    <property type="molecule type" value="Genomic_DNA"/>
</dbReference>
<name>A0A061AS67_CYBFA</name>
<organism evidence="1">
    <name type="scientific">Cyberlindnera fabianii</name>
    <name type="common">Yeast</name>
    <name type="synonym">Hansenula fabianii</name>
    <dbReference type="NCBI Taxonomy" id="36022"/>
    <lineage>
        <taxon>Eukaryota</taxon>
        <taxon>Fungi</taxon>
        <taxon>Dikarya</taxon>
        <taxon>Ascomycota</taxon>
        <taxon>Saccharomycotina</taxon>
        <taxon>Saccharomycetes</taxon>
        <taxon>Phaffomycetales</taxon>
        <taxon>Phaffomycetaceae</taxon>
        <taxon>Cyberlindnera</taxon>
    </lineage>
</organism>